<dbReference type="SUPFAM" id="SSF81296">
    <property type="entry name" value="E set domains"/>
    <property type="match status" value="8"/>
</dbReference>
<evidence type="ECO:0000259" key="5">
    <source>
        <dbReference type="PROSITE" id="PS50021"/>
    </source>
</evidence>
<dbReference type="SMART" id="SM00557">
    <property type="entry name" value="IG_FLMN"/>
    <property type="match status" value="6"/>
</dbReference>
<feature type="repeat" description="Filamin" evidence="4">
    <location>
        <begin position="913"/>
        <end position="1003"/>
    </location>
</feature>
<dbReference type="InterPro" id="IPR001589">
    <property type="entry name" value="Actinin_actin-bd_CS"/>
</dbReference>
<dbReference type="Gene3D" id="2.60.40.10">
    <property type="entry name" value="Immunoglobulins"/>
    <property type="match status" value="9"/>
</dbReference>
<keyword evidence="2" id="KW-0677">Repeat</keyword>
<dbReference type="PROSITE" id="PS50194">
    <property type="entry name" value="FILAMIN_REPEAT"/>
    <property type="match status" value="8"/>
</dbReference>
<dbReference type="InterPro" id="IPR014756">
    <property type="entry name" value="Ig_E-set"/>
</dbReference>
<dbReference type="InterPro" id="IPR036872">
    <property type="entry name" value="CH_dom_sf"/>
</dbReference>
<dbReference type="EMBL" id="JABEBT010000003">
    <property type="protein sequence ID" value="KAF7639876.1"/>
    <property type="molecule type" value="Genomic_DNA"/>
</dbReference>
<evidence type="ECO:0000256" key="4">
    <source>
        <dbReference type="PROSITE-ProRule" id="PRU00087"/>
    </source>
</evidence>
<protein>
    <recommendedName>
        <fullName evidence="5">Calponin-homology (CH) domain-containing protein</fullName>
    </recommendedName>
</protein>
<dbReference type="Proteomes" id="UP000605970">
    <property type="component" value="Unassembled WGS sequence"/>
</dbReference>
<gene>
    <name evidence="6" type="ORF">Mgra_00000797</name>
</gene>
<dbReference type="PANTHER" id="PTHR38537">
    <property type="entry name" value="JITTERBUG, ISOFORM N"/>
    <property type="match status" value="1"/>
</dbReference>
<evidence type="ECO:0000256" key="2">
    <source>
        <dbReference type="ARBA" id="ARBA00022737"/>
    </source>
</evidence>
<dbReference type="Pfam" id="PF00307">
    <property type="entry name" value="CH"/>
    <property type="match status" value="2"/>
</dbReference>
<dbReference type="OrthoDB" id="18740at2759"/>
<feature type="repeat" description="Filamin" evidence="4">
    <location>
        <begin position="775"/>
        <end position="871"/>
    </location>
</feature>
<evidence type="ECO:0000256" key="3">
    <source>
        <dbReference type="ARBA" id="ARBA00023203"/>
    </source>
</evidence>
<reference evidence="6" key="1">
    <citation type="journal article" date="2020" name="Ecol. Evol.">
        <title>Genome structure and content of the rice root-knot nematode (Meloidogyne graminicola).</title>
        <authorList>
            <person name="Phan N.T."/>
            <person name="Danchin E.G.J."/>
            <person name="Klopp C."/>
            <person name="Perfus-Barbeoch L."/>
            <person name="Kozlowski D.K."/>
            <person name="Koutsovoulos G.D."/>
            <person name="Lopez-Roques C."/>
            <person name="Bouchez O."/>
            <person name="Zahm M."/>
            <person name="Besnard G."/>
            <person name="Bellafiore S."/>
        </authorList>
    </citation>
    <scope>NUCLEOTIDE SEQUENCE</scope>
    <source>
        <strain evidence="6">VN-18</strain>
    </source>
</reference>
<dbReference type="AlphaFoldDB" id="A0A8T0A3G9"/>
<feature type="repeat" description="Filamin" evidence="4">
    <location>
        <begin position="256"/>
        <end position="363"/>
    </location>
</feature>
<keyword evidence="3" id="KW-0009">Actin-binding</keyword>
<dbReference type="Pfam" id="PF00630">
    <property type="entry name" value="Filamin"/>
    <property type="match status" value="4"/>
</dbReference>
<feature type="repeat" description="Filamin" evidence="4">
    <location>
        <begin position="368"/>
        <end position="452"/>
    </location>
</feature>
<dbReference type="FunFam" id="1.10.418.10:FF:000006">
    <property type="entry name" value="Filamin-B isoform A"/>
    <property type="match status" value="1"/>
</dbReference>
<dbReference type="PROSITE" id="PS00019">
    <property type="entry name" value="ACTININ_1"/>
    <property type="match status" value="1"/>
</dbReference>
<keyword evidence="7" id="KW-1185">Reference proteome</keyword>
<feature type="repeat" description="Filamin" evidence="4">
    <location>
        <begin position="582"/>
        <end position="675"/>
    </location>
</feature>
<comment type="caution">
    <text evidence="6">The sequence shown here is derived from an EMBL/GenBank/DDBJ whole genome shotgun (WGS) entry which is preliminary data.</text>
</comment>
<dbReference type="GO" id="GO:0051015">
    <property type="term" value="F:actin filament binding"/>
    <property type="evidence" value="ECO:0007669"/>
    <property type="project" value="InterPro"/>
</dbReference>
<dbReference type="InterPro" id="IPR001298">
    <property type="entry name" value="Filamin/ABP280_rpt"/>
</dbReference>
<sequence length="1244" mass="138195">MLSTNNSTTPQTEVKLLKDENWKLIQQNTFTRWVNQQLKQAINSPQLENLSTDFADGIFLIKLAEVLSGKSLPRFNKKPIMRTQKLDNVSLVLNFLQNEESIKIVNIDSSHIVDHNLKLILGLIWTLILHYSLSHKHFTPSDPSISPTVITNGNDKKETPKQRLLAWIKAKIPDRSVLNFTSTWNDGITLGALVDACTNGSLSEWEDWDSVNALENTQKAMKAAESLLGVEKLLTPEELINPAVDEKSVMTYLAQFPKAQPVKERKSAPSLAVSGVDRHHIVGMPSSFFVGFEGGSDKIEVDVIDSKGNFVQVEINDENNVDGELKYKISFVPNDIGDHKINLYSKDKDQPTAVLVDTFTIKAIPSPKVVGLGDTANIEEKRRFKIENVVDYNQLDVSVTNPLGMECILDAGSEREGQTVTCCYTPKISGTHTINILYNKQHIPESPFNLEIYDINISEQFEQEIPLPQSPPLLLSTKYENVVIWGKGILPVGTSAQQELDVNIDNCEDEVTVTVKKGEILVPVFHPIFDQQRPLSASQPFSALYPRQSFVFKPRTSGKYEITVKTITDGTSLCNSPYKISVGPLNSSSIKAVGPGLEGGVAEEEAVFYIDTHGRADHLEFSIEGPSRTEIACSDNGEGTAMVKYTPHLPGRYTINITELDTNLHIKDSPFVLWIEPINSLPFKNTLRPIEIPLPFLDEGQVFKEFVFKIPNNLEAETVYVEIFDPDLQKINFNTQNLFDDKIISFMPQKEGKHLISIVADKLAVKGWPFVIFVDGPFDPNKIWLSGPGLSPTIQTFQKTNFSIDVKNVPKPKNVVVSVTDPNNFELPVDVDLRTCSVYNACYKPTIAGVHKICLFINDKKIFEIPVNVVDFDSEEIMLEEENGGGDIQLLNYSPDLNDEYRIKNKQLIPNVGARVASEIPEPVIGLNTSIVFTAPEQNIYDLNAFIQGPTTNDYGIKYDLKLEQLEKEKFRLSFIPRQSGLYTIELKNKNGEIYGSPYKIPVALLGTQNAFKASADGPGLICGVVGKPNPFTVRNANNLGGGELTVSIDGPGKAEVGTVQHPNENNYQVEYTVQSPGLYTISVDFNDAPICGSPFKVFVKPVETLFKTYSPVISPGIEQQQQTFDYLESSPKSVPNSTSDFYDEERLAPRHELGVEDFSSNLSSPQQNGYEDGGDHRLVRASGPGLFNFMPGKENTFIVDTSATGEGKFVVNYRISHNSDALIFVKYGDGQIPGSPFSVRPLQ</sequence>
<evidence type="ECO:0000313" key="6">
    <source>
        <dbReference type="EMBL" id="KAF7639876.1"/>
    </source>
</evidence>
<dbReference type="SMART" id="SM00033">
    <property type="entry name" value="CH"/>
    <property type="match status" value="2"/>
</dbReference>
<feature type="domain" description="Calponin-homology (CH)" evidence="5">
    <location>
        <begin position="24"/>
        <end position="132"/>
    </location>
</feature>
<feature type="repeat" description="Filamin" evidence="4">
    <location>
        <begin position="705"/>
        <end position="774"/>
    </location>
</feature>
<organism evidence="6 7">
    <name type="scientific">Meloidogyne graminicola</name>
    <dbReference type="NCBI Taxonomy" id="189291"/>
    <lineage>
        <taxon>Eukaryota</taxon>
        <taxon>Metazoa</taxon>
        <taxon>Ecdysozoa</taxon>
        <taxon>Nematoda</taxon>
        <taxon>Chromadorea</taxon>
        <taxon>Rhabditida</taxon>
        <taxon>Tylenchina</taxon>
        <taxon>Tylenchomorpha</taxon>
        <taxon>Tylenchoidea</taxon>
        <taxon>Meloidogynidae</taxon>
        <taxon>Meloidogyninae</taxon>
        <taxon>Meloidogyne</taxon>
    </lineage>
</organism>
<feature type="repeat" description="Filamin" evidence="4">
    <location>
        <begin position="1206"/>
        <end position="1242"/>
    </location>
</feature>
<dbReference type="GO" id="GO:0030036">
    <property type="term" value="P:actin cytoskeleton organization"/>
    <property type="evidence" value="ECO:0007669"/>
    <property type="project" value="InterPro"/>
</dbReference>
<evidence type="ECO:0000256" key="1">
    <source>
        <dbReference type="ARBA" id="ARBA00009238"/>
    </source>
</evidence>
<dbReference type="Gene3D" id="1.10.418.10">
    <property type="entry name" value="Calponin-like domain"/>
    <property type="match status" value="2"/>
</dbReference>
<feature type="repeat" description="Filamin" evidence="4">
    <location>
        <begin position="1006"/>
        <end position="1100"/>
    </location>
</feature>
<feature type="domain" description="Calponin-homology (CH)" evidence="5">
    <location>
        <begin position="158"/>
        <end position="261"/>
    </location>
</feature>
<dbReference type="PROSITE" id="PS50021">
    <property type="entry name" value="CH"/>
    <property type="match status" value="2"/>
</dbReference>
<comment type="similarity">
    <text evidence="1">Belongs to the filamin family.</text>
</comment>
<dbReference type="InterPro" id="IPR013783">
    <property type="entry name" value="Ig-like_fold"/>
</dbReference>
<dbReference type="InterPro" id="IPR001715">
    <property type="entry name" value="CH_dom"/>
</dbReference>
<dbReference type="InterPro" id="IPR044801">
    <property type="entry name" value="Filamin"/>
</dbReference>
<evidence type="ECO:0000313" key="7">
    <source>
        <dbReference type="Proteomes" id="UP000605970"/>
    </source>
</evidence>
<proteinExistence type="inferred from homology"/>
<name>A0A8T0A3G9_9BILA</name>
<accession>A0A8T0A3G9</accession>
<dbReference type="PANTHER" id="PTHR38537:SF8">
    <property type="entry name" value="FILAMIN-A"/>
    <property type="match status" value="1"/>
</dbReference>
<dbReference type="SUPFAM" id="SSF47576">
    <property type="entry name" value="Calponin-homology domain, CH-domain"/>
    <property type="match status" value="1"/>
</dbReference>
<dbReference type="InterPro" id="IPR017868">
    <property type="entry name" value="Filamin/ABP280_repeat-like"/>
</dbReference>